<proteinExistence type="predicted"/>
<dbReference type="RefSeq" id="WP_190423066.1">
    <property type="nucleotide sequence ID" value="NZ_JAMPKK010000091.1"/>
</dbReference>
<organism evidence="2 3">
    <name type="scientific">Funiculus sociatus GB2-A5</name>
    <dbReference type="NCBI Taxonomy" id="2933946"/>
    <lineage>
        <taxon>Bacteria</taxon>
        <taxon>Bacillati</taxon>
        <taxon>Cyanobacteriota</taxon>
        <taxon>Cyanophyceae</taxon>
        <taxon>Coleofasciculales</taxon>
        <taxon>Coleofasciculaceae</taxon>
        <taxon>Funiculus</taxon>
    </lineage>
</organism>
<gene>
    <name evidence="2" type="ORF">NDI37_25780</name>
</gene>
<protein>
    <submittedName>
        <fullName evidence="2">Helix-turn-helix domain-containing protein</fullName>
    </submittedName>
</protein>
<accession>A0ABV0JWP7</accession>
<dbReference type="InterPro" id="IPR001387">
    <property type="entry name" value="Cro/C1-type_HTH"/>
</dbReference>
<sequence length="224" mass="24925">MSQSSQQNYTQLLQDLMQQVGISSFKALSREAGVSERQVKHLRLGEVSQMRVETLFKISQVLQVSVSELLTIFGKMKGLGTGDWGLGTGNAPKVEEVLKQEYQVLLAQMEQQRETLLLEFQHSSLQILESFLVYWPTAANKAKENPQMAAVQLLPLVRPVEKLLAAWGVEAIASVGAELPYDQKLHQLIEGTAQPGEMVKVRNIGYRQGEKLLHRAKVSAISKA</sequence>
<evidence type="ECO:0000313" key="2">
    <source>
        <dbReference type="EMBL" id="MEP0867857.1"/>
    </source>
</evidence>
<comment type="caution">
    <text evidence="2">The sequence shown here is derived from an EMBL/GenBank/DDBJ whole genome shotgun (WGS) entry which is preliminary data.</text>
</comment>
<feature type="domain" description="HTH cro/C1-type" evidence="1">
    <location>
        <begin position="26"/>
        <end position="69"/>
    </location>
</feature>
<name>A0ABV0JWP7_9CYAN</name>
<dbReference type="Proteomes" id="UP001442494">
    <property type="component" value="Unassembled WGS sequence"/>
</dbReference>
<dbReference type="EMBL" id="JAMPKK010000091">
    <property type="protein sequence ID" value="MEP0867857.1"/>
    <property type="molecule type" value="Genomic_DNA"/>
</dbReference>
<dbReference type="Gene3D" id="1.10.260.40">
    <property type="entry name" value="lambda repressor-like DNA-binding domains"/>
    <property type="match status" value="1"/>
</dbReference>
<evidence type="ECO:0000313" key="3">
    <source>
        <dbReference type="Proteomes" id="UP001442494"/>
    </source>
</evidence>
<dbReference type="SMART" id="SM00530">
    <property type="entry name" value="HTH_XRE"/>
    <property type="match status" value="1"/>
</dbReference>
<reference evidence="2 3" key="1">
    <citation type="submission" date="2022-04" db="EMBL/GenBank/DDBJ databases">
        <title>Positive selection, recombination, and allopatry shape intraspecific diversity of widespread and dominant cyanobacteria.</title>
        <authorList>
            <person name="Wei J."/>
            <person name="Shu W."/>
            <person name="Hu C."/>
        </authorList>
    </citation>
    <scope>NUCLEOTIDE SEQUENCE [LARGE SCALE GENOMIC DNA]</scope>
    <source>
        <strain evidence="2 3">GB2-A5</strain>
    </source>
</reference>
<dbReference type="PROSITE" id="PS50943">
    <property type="entry name" value="HTH_CROC1"/>
    <property type="match status" value="1"/>
</dbReference>
<keyword evidence="3" id="KW-1185">Reference proteome</keyword>
<dbReference type="InterPro" id="IPR010982">
    <property type="entry name" value="Lambda_DNA-bd_dom_sf"/>
</dbReference>
<dbReference type="SUPFAM" id="SSF47413">
    <property type="entry name" value="lambda repressor-like DNA-binding domains"/>
    <property type="match status" value="1"/>
</dbReference>
<evidence type="ECO:0000259" key="1">
    <source>
        <dbReference type="PROSITE" id="PS50943"/>
    </source>
</evidence>
<dbReference type="Pfam" id="PF13443">
    <property type="entry name" value="HTH_26"/>
    <property type="match status" value="1"/>
</dbReference>